<dbReference type="Pfam" id="PF17111">
    <property type="entry name" value="PigL_N"/>
    <property type="match status" value="1"/>
</dbReference>
<keyword evidence="3" id="KW-1185">Reference proteome</keyword>
<reference evidence="2" key="1">
    <citation type="journal article" date="2023" name="Mol. Phylogenet. Evol.">
        <title>Genome-scale phylogeny and comparative genomics of the fungal order Sordariales.</title>
        <authorList>
            <person name="Hensen N."/>
            <person name="Bonometti L."/>
            <person name="Westerberg I."/>
            <person name="Brannstrom I.O."/>
            <person name="Guillou S."/>
            <person name="Cros-Aarteil S."/>
            <person name="Calhoun S."/>
            <person name="Haridas S."/>
            <person name="Kuo A."/>
            <person name="Mondo S."/>
            <person name="Pangilinan J."/>
            <person name="Riley R."/>
            <person name="LaButti K."/>
            <person name="Andreopoulos B."/>
            <person name="Lipzen A."/>
            <person name="Chen C."/>
            <person name="Yan M."/>
            <person name="Daum C."/>
            <person name="Ng V."/>
            <person name="Clum A."/>
            <person name="Steindorff A."/>
            <person name="Ohm R.A."/>
            <person name="Martin F."/>
            <person name="Silar P."/>
            <person name="Natvig D.O."/>
            <person name="Lalanne C."/>
            <person name="Gautier V."/>
            <person name="Ament-Velasquez S.L."/>
            <person name="Kruys A."/>
            <person name="Hutchinson M.I."/>
            <person name="Powell A.J."/>
            <person name="Barry K."/>
            <person name="Miller A.N."/>
            <person name="Grigoriev I.V."/>
            <person name="Debuchy R."/>
            <person name="Gladieux P."/>
            <person name="Hiltunen Thoren M."/>
            <person name="Johannesson H."/>
        </authorList>
    </citation>
    <scope>NUCLEOTIDE SEQUENCE</scope>
    <source>
        <strain evidence="2">CBS 103.79</strain>
    </source>
</reference>
<comment type="caution">
    <text evidence="2">The sequence shown here is derived from an EMBL/GenBank/DDBJ whole genome shotgun (WGS) entry which is preliminary data.</text>
</comment>
<dbReference type="InterPro" id="IPR031348">
    <property type="entry name" value="PigL_N"/>
</dbReference>
<sequence length="281" mass="30642">MDAISGGASVLAFITLAIQSAKTISVLLAGIKDAPDSVQCTAETVSMLQWALEQLAQCQQTSGAALPQRIEDQVKTCSHNLATFASTLGKLQTLDTDGRGRRVWKRVKAVFDEKELDKMTRIMAAHSSALSLSLQSTQMSDPELQTKALKDGKLRACINRLRNQADQENRTISADDVDSILDDLKYVLAAANDQYDDGTGSMFKATITQQAFRDGAFSSSIPRLQVNLVLPRDSLVFQLVQKGRVVEFEALLREGKASLRDHDDLGNSLLSVSPNPVFQAQ</sequence>
<evidence type="ECO:0000259" key="1">
    <source>
        <dbReference type="Pfam" id="PF17111"/>
    </source>
</evidence>
<accession>A0AAN6MMA1</accession>
<reference evidence="2" key="2">
    <citation type="submission" date="2023-05" db="EMBL/GenBank/DDBJ databases">
        <authorList>
            <consortium name="Lawrence Berkeley National Laboratory"/>
            <person name="Steindorff A."/>
            <person name="Hensen N."/>
            <person name="Bonometti L."/>
            <person name="Westerberg I."/>
            <person name="Brannstrom I.O."/>
            <person name="Guillou S."/>
            <person name="Cros-Aarteil S."/>
            <person name="Calhoun S."/>
            <person name="Haridas S."/>
            <person name="Kuo A."/>
            <person name="Mondo S."/>
            <person name="Pangilinan J."/>
            <person name="Riley R."/>
            <person name="Labutti K."/>
            <person name="Andreopoulos B."/>
            <person name="Lipzen A."/>
            <person name="Chen C."/>
            <person name="Yanf M."/>
            <person name="Daum C."/>
            <person name="Ng V."/>
            <person name="Clum A."/>
            <person name="Ohm R."/>
            <person name="Martin F."/>
            <person name="Silar P."/>
            <person name="Natvig D."/>
            <person name="Lalanne C."/>
            <person name="Gautier V."/>
            <person name="Ament-Velasquez S.L."/>
            <person name="Kruys A."/>
            <person name="Hutchinson M.I."/>
            <person name="Powell A.J."/>
            <person name="Barry K."/>
            <person name="Miller A.N."/>
            <person name="Grigoriev I.V."/>
            <person name="Debuchy R."/>
            <person name="Gladieux P."/>
            <person name="Thoren M.H."/>
            <person name="Johannesson H."/>
        </authorList>
    </citation>
    <scope>NUCLEOTIDE SEQUENCE</scope>
    <source>
        <strain evidence="2">CBS 103.79</strain>
    </source>
</reference>
<organism evidence="2 3">
    <name type="scientific">Staphylotrichum tortipilum</name>
    <dbReference type="NCBI Taxonomy" id="2831512"/>
    <lineage>
        <taxon>Eukaryota</taxon>
        <taxon>Fungi</taxon>
        <taxon>Dikarya</taxon>
        <taxon>Ascomycota</taxon>
        <taxon>Pezizomycotina</taxon>
        <taxon>Sordariomycetes</taxon>
        <taxon>Sordariomycetidae</taxon>
        <taxon>Sordariales</taxon>
        <taxon>Chaetomiaceae</taxon>
        <taxon>Staphylotrichum</taxon>
    </lineage>
</organism>
<dbReference type="Proteomes" id="UP001303889">
    <property type="component" value="Unassembled WGS sequence"/>
</dbReference>
<evidence type="ECO:0000313" key="3">
    <source>
        <dbReference type="Proteomes" id="UP001303889"/>
    </source>
</evidence>
<protein>
    <recommendedName>
        <fullName evidence="1">Azaphilone pigments biosynthesis cluster protein L N-terminal domain-containing protein</fullName>
    </recommendedName>
</protein>
<name>A0AAN6MMA1_9PEZI</name>
<proteinExistence type="predicted"/>
<dbReference type="EMBL" id="MU855483">
    <property type="protein sequence ID" value="KAK3902849.1"/>
    <property type="molecule type" value="Genomic_DNA"/>
</dbReference>
<gene>
    <name evidence="2" type="ORF">C8A05DRAFT_33423</name>
</gene>
<feature type="domain" description="Azaphilone pigments biosynthesis cluster protein L N-terminal" evidence="1">
    <location>
        <begin position="1"/>
        <end position="151"/>
    </location>
</feature>
<evidence type="ECO:0000313" key="2">
    <source>
        <dbReference type="EMBL" id="KAK3902849.1"/>
    </source>
</evidence>
<dbReference type="AlphaFoldDB" id="A0AAN6MMA1"/>